<evidence type="ECO:0000256" key="2">
    <source>
        <dbReference type="SAM" id="SignalP"/>
    </source>
</evidence>
<organism evidence="3 4">
    <name type="scientific">Pedobacter vanadiisoli</name>
    <dbReference type="NCBI Taxonomy" id="1761975"/>
    <lineage>
        <taxon>Bacteria</taxon>
        <taxon>Pseudomonadati</taxon>
        <taxon>Bacteroidota</taxon>
        <taxon>Sphingobacteriia</taxon>
        <taxon>Sphingobacteriales</taxon>
        <taxon>Sphingobacteriaceae</taxon>
        <taxon>Pedobacter</taxon>
    </lineage>
</organism>
<comment type="caution">
    <text evidence="3">The sequence shown here is derived from an EMBL/GenBank/DDBJ whole genome shotgun (WGS) entry which is preliminary data.</text>
</comment>
<name>A0ABW5MPA5_9SPHI</name>
<evidence type="ECO:0000313" key="4">
    <source>
        <dbReference type="Proteomes" id="UP001597461"/>
    </source>
</evidence>
<protein>
    <recommendedName>
        <fullName evidence="5">LTXXQ motif family protein</fullName>
    </recommendedName>
</protein>
<evidence type="ECO:0000313" key="3">
    <source>
        <dbReference type="EMBL" id="MFD2584726.1"/>
    </source>
</evidence>
<dbReference type="RefSeq" id="WP_379082077.1">
    <property type="nucleotide sequence ID" value="NZ_JBHULL010000041.1"/>
</dbReference>
<proteinExistence type="predicted"/>
<keyword evidence="4" id="KW-1185">Reference proteome</keyword>
<dbReference type="EMBL" id="JBHULL010000041">
    <property type="protein sequence ID" value="MFD2584726.1"/>
    <property type="molecule type" value="Genomic_DNA"/>
</dbReference>
<feature type="region of interest" description="Disordered" evidence="1">
    <location>
        <begin position="145"/>
        <end position="164"/>
    </location>
</feature>
<accession>A0ABW5MPA5</accession>
<evidence type="ECO:0008006" key="5">
    <source>
        <dbReference type="Google" id="ProtNLM"/>
    </source>
</evidence>
<sequence length="164" mass="19231">MKKLLFLLLPVCFISLSAIASRPRSISKTFLSKSSVTDSTKKMSAKEWKEIEKQLKNTMPKQMAATMLKQLKEAEKLGKSTLANNQNALSSMMNGLTDNTDRMNYEIEKKEIIDDFKQEEFDSRAEKREARKEMRKELRDLKKEYKKDQKEKKKDKKVENLQFI</sequence>
<reference evidence="4" key="1">
    <citation type="journal article" date="2019" name="Int. J. Syst. Evol. Microbiol.">
        <title>The Global Catalogue of Microorganisms (GCM) 10K type strain sequencing project: providing services to taxonomists for standard genome sequencing and annotation.</title>
        <authorList>
            <consortium name="The Broad Institute Genomics Platform"/>
            <consortium name="The Broad Institute Genome Sequencing Center for Infectious Disease"/>
            <person name="Wu L."/>
            <person name="Ma J."/>
        </authorList>
    </citation>
    <scope>NUCLEOTIDE SEQUENCE [LARGE SCALE GENOMIC DNA]</scope>
    <source>
        <strain evidence="4">KCTC 42866</strain>
    </source>
</reference>
<feature type="chain" id="PRO_5045340364" description="LTXXQ motif family protein" evidence="2">
    <location>
        <begin position="21"/>
        <end position="164"/>
    </location>
</feature>
<dbReference type="Proteomes" id="UP001597461">
    <property type="component" value="Unassembled WGS sequence"/>
</dbReference>
<keyword evidence="2" id="KW-0732">Signal</keyword>
<feature type="signal peptide" evidence="2">
    <location>
        <begin position="1"/>
        <end position="20"/>
    </location>
</feature>
<evidence type="ECO:0000256" key="1">
    <source>
        <dbReference type="SAM" id="MobiDB-lite"/>
    </source>
</evidence>
<gene>
    <name evidence="3" type="ORF">ACFSR6_19685</name>
</gene>